<keyword evidence="3" id="KW-0808">Transferase</keyword>
<evidence type="ECO:0000256" key="1">
    <source>
        <dbReference type="ARBA" id="ARBA00000085"/>
    </source>
</evidence>
<keyword evidence="6" id="KW-0067">ATP-binding</keyword>
<dbReference type="SUPFAM" id="SSF55874">
    <property type="entry name" value="ATPase domain of HSP90 chaperone/DNA topoisomerase II/histidine kinase"/>
    <property type="match status" value="1"/>
</dbReference>
<feature type="transmembrane region" description="Helical" evidence="7">
    <location>
        <begin position="75"/>
        <end position="96"/>
    </location>
</feature>
<dbReference type="InterPro" id="IPR000014">
    <property type="entry name" value="PAS"/>
</dbReference>
<comment type="catalytic activity">
    <reaction evidence="1">
        <text>ATP + protein L-histidine = ADP + protein N-phospho-L-histidine.</text>
        <dbReference type="EC" id="2.7.13.3"/>
    </reaction>
</comment>
<feature type="domain" description="PAS" evidence="8">
    <location>
        <begin position="136"/>
        <end position="172"/>
    </location>
</feature>
<evidence type="ECO:0000256" key="4">
    <source>
        <dbReference type="ARBA" id="ARBA00022741"/>
    </source>
</evidence>
<dbReference type="PANTHER" id="PTHR44936:SF10">
    <property type="entry name" value="SENSOR PROTEIN RSTB"/>
    <property type="match status" value="1"/>
</dbReference>
<evidence type="ECO:0000259" key="8">
    <source>
        <dbReference type="PROSITE" id="PS50112"/>
    </source>
</evidence>
<dbReference type="InterPro" id="IPR013656">
    <property type="entry name" value="PAS_4"/>
</dbReference>
<sequence length="456" mass="48872">MSRAADRLADAGGARAWLVPALGVLLLGAAVAHFLGHAGPRADVAAATLLPAVALLGYGGWFWARRPRGARGDAVFAWAIGGAGLVLALDLWAILVDAYGATAAVDHIFIQHTTVGALGGAIAGTYSQRDRWRARSHVRLRRALDAAMDGIAVVDDDGTVSYANDAFADARGADGPGALVGEQWQAAYPDETRTRFAAVLAEFEAGDRDRWHGTVTARRIDGHTYPQDISVTALDDGGYVWVCRDVTGRAERDQRLRVLNRVLRHNVRNSLNVVLGRARRLTDRLGDDEDVESIEEAAEELLSVSEKARQLERSLDSEDAPTDPLADVVAQEAEHASEQYPDVAFDVTVDCETAVDRRLRLAVRELLESTAEHADGDAASVSIVARAEPPTVRVAADGSGIPEHERRALEGVEETSLEHGSGVGLWLVYWVVSHAGGDLDVRDDGTVVLRADAGKN</sequence>
<evidence type="ECO:0000256" key="7">
    <source>
        <dbReference type="SAM" id="Phobius"/>
    </source>
</evidence>
<dbReference type="Gene3D" id="3.30.565.10">
    <property type="entry name" value="Histidine kinase-like ATPase, C-terminal domain"/>
    <property type="match status" value="1"/>
</dbReference>
<dbReference type="SUPFAM" id="SSF55785">
    <property type="entry name" value="PYP-like sensor domain (PAS domain)"/>
    <property type="match status" value="1"/>
</dbReference>
<evidence type="ECO:0000313" key="9">
    <source>
        <dbReference type="EMBL" id="MFC3476679.1"/>
    </source>
</evidence>
<reference evidence="9 10" key="1">
    <citation type="journal article" date="2019" name="Int. J. Syst. Evol. Microbiol.">
        <title>The Global Catalogue of Microorganisms (GCM) 10K type strain sequencing project: providing services to taxonomists for standard genome sequencing and annotation.</title>
        <authorList>
            <consortium name="The Broad Institute Genomics Platform"/>
            <consortium name="The Broad Institute Genome Sequencing Center for Infectious Disease"/>
            <person name="Wu L."/>
            <person name="Ma J."/>
        </authorList>
    </citation>
    <scope>NUCLEOTIDE SEQUENCE [LARGE SCALE GENOMIC DNA]</scope>
    <source>
        <strain evidence="9 10">CGMCC 1.12562</strain>
    </source>
</reference>
<dbReference type="GO" id="GO:0004673">
    <property type="term" value="F:protein histidine kinase activity"/>
    <property type="evidence" value="ECO:0007669"/>
    <property type="project" value="UniProtKB-EC"/>
</dbReference>
<keyword evidence="7" id="KW-0472">Membrane</keyword>
<gene>
    <name evidence="9" type="ORF">ACFOKC_02965</name>
</gene>
<keyword evidence="10" id="KW-1185">Reference proteome</keyword>
<dbReference type="PROSITE" id="PS50112">
    <property type="entry name" value="PAS"/>
    <property type="match status" value="1"/>
</dbReference>
<evidence type="ECO:0000256" key="3">
    <source>
        <dbReference type="ARBA" id="ARBA00022679"/>
    </source>
</evidence>
<dbReference type="EMBL" id="JBHRWN010000002">
    <property type="protein sequence ID" value="MFC3476679.1"/>
    <property type="molecule type" value="Genomic_DNA"/>
</dbReference>
<comment type="caution">
    <text evidence="9">The sequence shown here is derived from an EMBL/GenBank/DDBJ whole genome shotgun (WGS) entry which is preliminary data.</text>
</comment>
<dbReference type="InterPro" id="IPR050980">
    <property type="entry name" value="2C_sensor_his_kinase"/>
</dbReference>
<dbReference type="Proteomes" id="UP001595660">
    <property type="component" value="Unassembled WGS sequence"/>
</dbReference>
<dbReference type="InterPro" id="IPR036890">
    <property type="entry name" value="HATPase_C_sf"/>
</dbReference>
<accession>A0ABD5NCP4</accession>
<keyword evidence="5" id="KW-0418">Kinase</keyword>
<dbReference type="GeneID" id="69117408"/>
<evidence type="ECO:0000313" key="10">
    <source>
        <dbReference type="Proteomes" id="UP001595660"/>
    </source>
</evidence>
<dbReference type="AlphaFoldDB" id="A0ABD5NCP4"/>
<dbReference type="Pfam" id="PF08448">
    <property type="entry name" value="PAS_4"/>
    <property type="match status" value="1"/>
</dbReference>
<evidence type="ECO:0000256" key="2">
    <source>
        <dbReference type="ARBA" id="ARBA00012438"/>
    </source>
</evidence>
<dbReference type="InterPro" id="IPR035965">
    <property type="entry name" value="PAS-like_dom_sf"/>
</dbReference>
<dbReference type="SMART" id="SM00091">
    <property type="entry name" value="PAS"/>
    <property type="match status" value="1"/>
</dbReference>
<dbReference type="SMART" id="SM00387">
    <property type="entry name" value="HATPase_c"/>
    <property type="match status" value="1"/>
</dbReference>
<feature type="transmembrane region" description="Helical" evidence="7">
    <location>
        <begin position="12"/>
        <end position="32"/>
    </location>
</feature>
<keyword evidence="4" id="KW-0547">Nucleotide-binding</keyword>
<dbReference type="PANTHER" id="PTHR44936">
    <property type="entry name" value="SENSOR PROTEIN CREC"/>
    <property type="match status" value="1"/>
</dbReference>
<evidence type="ECO:0000256" key="5">
    <source>
        <dbReference type="ARBA" id="ARBA00022777"/>
    </source>
</evidence>
<dbReference type="Pfam" id="PF02518">
    <property type="entry name" value="HATPase_c"/>
    <property type="match status" value="1"/>
</dbReference>
<evidence type="ECO:0000256" key="6">
    <source>
        <dbReference type="ARBA" id="ARBA00022840"/>
    </source>
</evidence>
<organism evidence="9 10">
    <name type="scientific">Halobacterium litoreum</name>
    <dbReference type="NCBI Taxonomy" id="2039234"/>
    <lineage>
        <taxon>Archaea</taxon>
        <taxon>Methanobacteriati</taxon>
        <taxon>Methanobacteriota</taxon>
        <taxon>Stenosarchaea group</taxon>
        <taxon>Halobacteria</taxon>
        <taxon>Halobacteriales</taxon>
        <taxon>Halobacteriaceae</taxon>
        <taxon>Halobacterium</taxon>
    </lineage>
</organism>
<protein>
    <recommendedName>
        <fullName evidence="2">histidine kinase</fullName>
        <ecNumber evidence="2">2.7.13.3</ecNumber>
    </recommendedName>
</protein>
<dbReference type="Gene3D" id="3.30.450.20">
    <property type="entry name" value="PAS domain"/>
    <property type="match status" value="1"/>
</dbReference>
<keyword evidence="7" id="KW-0812">Transmembrane</keyword>
<dbReference type="GO" id="GO:0005524">
    <property type="term" value="F:ATP binding"/>
    <property type="evidence" value="ECO:0007669"/>
    <property type="project" value="UniProtKB-KW"/>
</dbReference>
<name>A0ABD5NCP4_9EURY</name>
<dbReference type="RefSeq" id="WP_232572176.1">
    <property type="nucleotide sequence ID" value="NZ_CP089466.1"/>
</dbReference>
<dbReference type="NCBIfam" id="TIGR00229">
    <property type="entry name" value="sensory_box"/>
    <property type="match status" value="1"/>
</dbReference>
<proteinExistence type="predicted"/>
<feature type="transmembrane region" description="Helical" evidence="7">
    <location>
        <begin position="44"/>
        <end position="63"/>
    </location>
</feature>
<dbReference type="CDD" id="cd00130">
    <property type="entry name" value="PAS"/>
    <property type="match status" value="1"/>
</dbReference>
<keyword evidence="7" id="KW-1133">Transmembrane helix</keyword>
<dbReference type="InterPro" id="IPR003594">
    <property type="entry name" value="HATPase_dom"/>
</dbReference>
<dbReference type="EC" id="2.7.13.3" evidence="2"/>